<evidence type="ECO:0000313" key="5">
    <source>
        <dbReference type="Proteomes" id="UP000265618"/>
    </source>
</evidence>
<accession>A0A9K3CWT4</accession>
<evidence type="ECO:0000256" key="1">
    <source>
        <dbReference type="ARBA" id="ARBA00022837"/>
    </source>
</evidence>
<sequence>ATECLRSAFGDTFSLSTICGAFNSLRTKRCGTVDKHEFVAFMTKVVSTSTDHEYVIEHDTEYTQMRERDLGKRENQHEVTDKKGKGREKLSERETLDLRALLASPERLRALFNRHDTNCNQLLERKEWSALPITLGLAEADEGITIDMLYDYLDTDRSEGIDWAEFQAGIEAAFRALSDEV</sequence>
<proteinExistence type="predicted"/>
<feature type="domain" description="EF-hand" evidence="3">
    <location>
        <begin position="103"/>
        <end position="138"/>
    </location>
</feature>
<dbReference type="PROSITE" id="PS50222">
    <property type="entry name" value="EF_HAND_2"/>
    <property type="match status" value="1"/>
</dbReference>
<dbReference type="InterPro" id="IPR002048">
    <property type="entry name" value="EF_hand_dom"/>
</dbReference>
<dbReference type="EMBL" id="BDIP01001110">
    <property type="protein sequence ID" value="GIQ83605.1"/>
    <property type="molecule type" value="Genomic_DNA"/>
</dbReference>
<dbReference type="InterPro" id="IPR018247">
    <property type="entry name" value="EF_Hand_1_Ca_BS"/>
</dbReference>
<gene>
    <name evidence="4" type="ORF">KIPB_004955</name>
</gene>
<evidence type="ECO:0000259" key="3">
    <source>
        <dbReference type="PROSITE" id="PS50222"/>
    </source>
</evidence>
<dbReference type="SUPFAM" id="SSF47473">
    <property type="entry name" value="EF-hand"/>
    <property type="match status" value="1"/>
</dbReference>
<dbReference type="AlphaFoldDB" id="A0A9K3CWT4"/>
<keyword evidence="5" id="KW-1185">Reference proteome</keyword>
<name>A0A9K3CWT4_9EUKA</name>
<reference evidence="4 5" key="1">
    <citation type="journal article" date="2018" name="PLoS ONE">
        <title>The draft genome of Kipferlia bialata reveals reductive genome evolution in fornicate parasites.</title>
        <authorList>
            <person name="Tanifuji G."/>
            <person name="Takabayashi S."/>
            <person name="Kume K."/>
            <person name="Takagi M."/>
            <person name="Nakayama T."/>
            <person name="Kamikawa R."/>
            <person name="Inagaki Y."/>
            <person name="Hashimoto T."/>
        </authorList>
    </citation>
    <scope>NUCLEOTIDE SEQUENCE [LARGE SCALE GENOMIC DNA]</scope>
    <source>
        <strain evidence="4">NY0173</strain>
    </source>
</reference>
<organism evidence="4 5">
    <name type="scientific">Kipferlia bialata</name>
    <dbReference type="NCBI Taxonomy" id="797122"/>
    <lineage>
        <taxon>Eukaryota</taxon>
        <taxon>Metamonada</taxon>
        <taxon>Carpediemonas-like organisms</taxon>
        <taxon>Kipferlia</taxon>
    </lineage>
</organism>
<dbReference type="PROSITE" id="PS00018">
    <property type="entry name" value="EF_HAND_1"/>
    <property type="match status" value="1"/>
</dbReference>
<evidence type="ECO:0000256" key="2">
    <source>
        <dbReference type="SAM" id="MobiDB-lite"/>
    </source>
</evidence>
<feature type="non-terminal residue" evidence="4">
    <location>
        <position position="1"/>
    </location>
</feature>
<dbReference type="Gene3D" id="1.10.238.10">
    <property type="entry name" value="EF-hand"/>
    <property type="match status" value="1"/>
</dbReference>
<dbReference type="GO" id="GO:0005509">
    <property type="term" value="F:calcium ion binding"/>
    <property type="evidence" value="ECO:0007669"/>
    <property type="project" value="InterPro"/>
</dbReference>
<protein>
    <recommendedName>
        <fullName evidence="3">EF-hand domain-containing protein</fullName>
    </recommendedName>
</protein>
<dbReference type="Proteomes" id="UP000265618">
    <property type="component" value="Unassembled WGS sequence"/>
</dbReference>
<dbReference type="InterPro" id="IPR011992">
    <property type="entry name" value="EF-hand-dom_pair"/>
</dbReference>
<keyword evidence="1" id="KW-0106">Calcium</keyword>
<comment type="caution">
    <text evidence="4">The sequence shown here is derived from an EMBL/GenBank/DDBJ whole genome shotgun (WGS) entry which is preliminary data.</text>
</comment>
<feature type="region of interest" description="Disordered" evidence="2">
    <location>
        <begin position="66"/>
        <end position="90"/>
    </location>
</feature>
<evidence type="ECO:0000313" key="4">
    <source>
        <dbReference type="EMBL" id="GIQ83605.1"/>
    </source>
</evidence>